<dbReference type="KEGG" id="ssai:N0B31_17750"/>
<keyword evidence="5" id="KW-0175">Coiled coil</keyword>
<dbReference type="GO" id="GO:0008170">
    <property type="term" value="F:N-methyltransferase activity"/>
    <property type="evidence" value="ECO:0007669"/>
    <property type="project" value="InterPro"/>
</dbReference>
<keyword evidence="2" id="KW-0808">Transferase</keyword>
<reference evidence="8" key="1">
    <citation type="submission" date="2022-09" db="EMBL/GenBank/DDBJ databases">
        <title>Diverse halophilic archaea isolated from saline environments.</title>
        <authorList>
            <person name="Cui H.-L."/>
        </authorList>
    </citation>
    <scope>NUCLEOTIDE SEQUENCE</scope>
    <source>
        <strain evidence="8">ZS-35-S2</strain>
    </source>
</reference>
<evidence type="ECO:0000256" key="3">
    <source>
        <dbReference type="ARBA" id="ARBA00022691"/>
    </source>
</evidence>
<dbReference type="Gene3D" id="3.90.1570.30">
    <property type="match status" value="1"/>
</dbReference>
<dbReference type="GO" id="GO:0032259">
    <property type="term" value="P:methylation"/>
    <property type="evidence" value="ECO:0007669"/>
    <property type="project" value="UniProtKB-KW"/>
</dbReference>
<proteinExistence type="predicted"/>
<dbReference type="PANTHER" id="PTHR33841">
    <property type="entry name" value="DNA METHYLTRANSFERASE YEEA-RELATED"/>
    <property type="match status" value="1"/>
</dbReference>
<dbReference type="AlphaFoldDB" id="A0A9E7UAE7"/>
<dbReference type="SUPFAM" id="SSF53335">
    <property type="entry name" value="S-adenosyl-L-methionine-dependent methyltransferases"/>
    <property type="match status" value="1"/>
</dbReference>
<dbReference type="PANTHER" id="PTHR33841:SF5">
    <property type="entry name" value="DNA METHYLASE (MODIFICATION METHYLASE) (METHYLTRANSFERASE)-RELATED"/>
    <property type="match status" value="1"/>
</dbReference>
<dbReference type="REBASE" id="661232">
    <property type="entry name" value="Ssa35S2ORF17750P"/>
</dbReference>
<dbReference type="Gene3D" id="3.40.50.150">
    <property type="entry name" value="Vaccinia Virus protein VP39"/>
    <property type="match status" value="1"/>
</dbReference>
<evidence type="ECO:0000313" key="9">
    <source>
        <dbReference type="Proteomes" id="UP001057580"/>
    </source>
</evidence>
<keyword evidence="1 8" id="KW-0489">Methyltransferase</keyword>
<keyword evidence="9" id="KW-1185">Reference proteome</keyword>
<protein>
    <submittedName>
        <fullName evidence="8">N-6 DNA methylase</fullName>
    </submittedName>
</protein>
<dbReference type="Proteomes" id="UP001057580">
    <property type="component" value="Chromosome"/>
</dbReference>
<dbReference type="Pfam" id="PF02384">
    <property type="entry name" value="N6_Mtase"/>
    <property type="match status" value="1"/>
</dbReference>
<dbReference type="InterPro" id="IPR002052">
    <property type="entry name" value="DNA_methylase_N6_adenine_CS"/>
</dbReference>
<evidence type="ECO:0000259" key="7">
    <source>
        <dbReference type="Pfam" id="PF22837"/>
    </source>
</evidence>
<dbReference type="GO" id="GO:0009007">
    <property type="term" value="F:site-specific DNA-methyltransferase (adenine-specific) activity"/>
    <property type="evidence" value="ECO:0007669"/>
    <property type="project" value="UniProtKB-EC"/>
</dbReference>
<gene>
    <name evidence="8" type="ORF">N0B31_17750</name>
</gene>
<dbReference type="InterPro" id="IPR050953">
    <property type="entry name" value="N4_N6_ade-DNA_methylase"/>
</dbReference>
<feature type="domain" description="Type II methyltransferase M.Eco57I C-terminal" evidence="7">
    <location>
        <begin position="627"/>
        <end position="895"/>
    </location>
</feature>
<dbReference type="GeneID" id="74944306"/>
<dbReference type="EMBL" id="CP104003">
    <property type="protein sequence ID" value="UWM53957.1"/>
    <property type="molecule type" value="Genomic_DNA"/>
</dbReference>
<evidence type="ECO:0000259" key="6">
    <source>
        <dbReference type="Pfam" id="PF02384"/>
    </source>
</evidence>
<feature type="domain" description="DNA methylase adenine-specific" evidence="6">
    <location>
        <begin position="309"/>
        <end position="583"/>
    </location>
</feature>
<organism evidence="8 9">
    <name type="scientific">Salinirubellus salinus</name>
    <dbReference type="NCBI Taxonomy" id="1364945"/>
    <lineage>
        <taxon>Archaea</taxon>
        <taxon>Methanobacteriati</taxon>
        <taxon>Methanobacteriota</taxon>
        <taxon>Stenosarchaea group</taxon>
        <taxon>Halobacteria</taxon>
        <taxon>Halobacteriales</taxon>
        <taxon>Natronomonadaceae</taxon>
        <taxon>Salinirubellus</taxon>
    </lineage>
</organism>
<keyword evidence="3" id="KW-0949">S-adenosyl-L-methionine</keyword>
<keyword evidence="4" id="KW-0680">Restriction system</keyword>
<evidence type="ECO:0000256" key="1">
    <source>
        <dbReference type="ARBA" id="ARBA00022603"/>
    </source>
</evidence>
<feature type="coiled-coil region" evidence="5">
    <location>
        <begin position="883"/>
        <end position="910"/>
    </location>
</feature>
<name>A0A9E7UAE7_9EURY</name>
<evidence type="ECO:0000313" key="8">
    <source>
        <dbReference type="EMBL" id="UWM53957.1"/>
    </source>
</evidence>
<evidence type="ECO:0000256" key="4">
    <source>
        <dbReference type="ARBA" id="ARBA00022747"/>
    </source>
</evidence>
<evidence type="ECO:0000256" key="2">
    <source>
        <dbReference type="ARBA" id="ARBA00022679"/>
    </source>
</evidence>
<dbReference type="GO" id="GO:0003677">
    <property type="term" value="F:DNA binding"/>
    <property type="evidence" value="ECO:0007669"/>
    <property type="project" value="InterPro"/>
</dbReference>
<dbReference type="InterPro" id="IPR003356">
    <property type="entry name" value="DNA_methylase_A-5"/>
</dbReference>
<dbReference type="GO" id="GO:0009307">
    <property type="term" value="P:DNA restriction-modification system"/>
    <property type="evidence" value="ECO:0007669"/>
    <property type="project" value="UniProtKB-KW"/>
</dbReference>
<evidence type="ECO:0000256" key="5">
    <source>
        <dbReference type="SAM" id="Coils"/>
    </source>
</evidence>
<dbReference type="InterPro" id="IPR054520">
    <property type="entry name" value="M_Eco57I_C"/>
</dbReference>
<dbReference type="PRINTS" id="PR00507">
    <property type="entry name" value="N12N6MTFRASE"/>
</dbReference>
<dbReference type="Pfam" id="PF22837">
    <property type="entry name" value="M_Eco57I_C"/>
    <property type="match status" value="1"/>
</dbReference>
<accession>A0A9E7UAE7</accession>
<dbReference type="PROSITE" id="PS00092">
    <property type="entry name" value="N6_MTASE"/>
    <property type="match status" value="1"/>
</dbReference>
<dbReference type="InterPro" id="IPR029063">
    <property type="entry name" value="SAM-dependent_MTases_sf"/>
</dbReference>
<sequence>MSEADIHFEFYRHLTNGITSQAQRGSTEYGAVRPEYSDGLSGRADLVVFDSSNEPIAVIEAKQPGEDSSRDIDPYSPAVIEQALEYGAKIGAPYCATYNGNRLVLFRTLEPGKAFLERSTKSYEITSTEKFADEFLDELARFQQQDATWDSLDDAFVNRVRSFHDYVTPRLEESLTDYLEADSEFRDSFSQWAAKQGIEYASADDDAKREVISEFSEQAAYLLINKVLFYKLLENSPAYEDEIPPLAVSIHRVQEDLEDHFDVVVSEVDFEAIFEHDDIFGEIPLDPISEKLREFIIELDDQDLTQFDSDVIGRIYEGVIPYERRREMGEYYTPPAVCDLITRLTVDSASDSVLDPACGSGGFLVSAYHRLQELLPEPAGSHSRILNQLHGIDINRFPAHLTAINLAIQDLSSYTESVNVEINDFFNIQPDTLRFSREIADAEGGGSEDGLVDSLGGLDAVVGNPPYIRSRNIDEKGRVREHLSNVDGEFISKRMDIYGYFITHSTQFLRDGGRLGVITSDRWLDTGYGADLQQFILDHYKLDAVIRFDRQTFSDALVGASVVIMTKEEDPSQRQQNVVKFLRVRESLGIDDIESLVKDDVPANQMVDDPEYRLITQSQRDLREQDKWSVHFLAPPLYFDAAGHSDVIELQDVADVNRGLTSGANDFYYARREEWEELGLTQYTTPLLKATGQLSRIRFDDEDAEEWGVLDIHKLVEQALDEVADQYADIDRTEQVKEWLGKNGHNSLVEYIEWGEDNGYHDRPTTSARDIWFDLGELERPSLLMTDFTWRIYRAVWNEASATSDAQFYNITCSDEVDEKLLGGLLNSRLSWLMVELRGRWAGGQGMTRARIKVYEAEELPLPDPSEMSAEEQQRIREAFEALMEREDALDEDERTVANTEEARDQLDRAVLATLGMSDRLDELKRAIEGLVAMRERDAGDNTEVLVTRPDEREVIELEGVSEARESTTLSDF</sequence>
<dbReference type="RefSeq" id="WP_260592951.1">
    <property type="nucleotide sequence ID" value="NZ_CP104003.1"/>
</dbReference>